<comment type="similarity">
    <text evidence="3">Belongs to the glycosyl hydrolase 24 family.</text>
</comment>
<dbReference type="EC" id="3.2.1.17" evidence="3"/>
<keyword evidence="4" id="KW-0472">Membrane</keyword>
<dbReference type="InterPro" id="IPR023346">
    <property type="entry name" value="Lysozyme-like_dom_sf"/>
</dbReference>
<gene>
    <name evidence="5" type="ORF">I2F25_00550</name>
</gene>
<dbReference type="SUPFAM" id="SSF53955">
    <property type="entry name" value="Lysozyme-like"/>
    <property type="match status" value="1"/>
</dbReference>
<accession>A0ABU6DQ70</accession>
<name>A0ABU6DQ70_9GAMM</name>
<dbReference type="Pfam" id="PF00959">
    <property type="entry name" value="Phage_lysozyme"/>
    <property type="match status" value="1"/>
</dbReference>
<dbReference type="Gene3D" id="1.10.530.40">
    <property type="match status" value="1"/>
</dbReference>
<dbReference type="GO" id="GO:0016787">
    <property type="term" value="F:hydrolase activity"/>
    <property type="evidence" value="ECO:0007669"/>
    <property type="project" value="UniProtKB-KW"/>
</dbReference>
<keyword evidence="3" id="KW-0326">Glycosidase</keyword>
<evidence type="ECO:0000313" key="6">
    <source>
        <dbReference type="Proteomes" id="UP001339883"/>
    </source>
</evidence>
<proteinExistence type="inferred from homology"/>
<dbReference type="InterPro" id="IPR002196">
    <property type="entry name" value="Glyco_hydro_24"/>
</dbReference>
<dbReference type="Proteomes" id="UP001339883">
    <property type="component" value="Unassembled WGS sequence"/>
</dbReference>
<evidence type="ECO:0000256" key="2">
    <source>
        <dbReference type="ARBA" id="ARBA00022638"/>
    </source>
</evidence>
<dbReference type="PANTHER" id="PTHR38107">
    <property type="match status" value="1"/>
</dbReference>
<dbReference type="PANTHER" id="PTHR38107:SF3">
    <property type="entry name" value="LYSOZYME RRRD-RELATED"/>
    <property type="match status" value="1"/>
</dbReference>
<evidence type="ECO:0000256" key="3">
    <source>
        <dbReference type="RuleBase" id="RU003788"/>
    </source>
</evidence>
<reference evidence="5 6" key="1">
    <citation type="submission" date="2019-08" db="EMBL/GenBank/DDBJ databases">
        <title>Five species of Acinetobacter isolated from floral nectar and animal pollinators.</title>
        <authorList>
            <person name="Hendry T.A."/>
        </authorList>
    </citation>
    <scope>NUCLEOTIDE SEQUENCE [LARGE SCALE GENOMIC DNA]</scope>
    <source>
        <strain evidence="5 6">MD18.27</strain>
    </source>
</reference>
<keyword evidence="6" id="KW-1185">Reference proteome</keyword>
<evidence type="ECO:0000256" key="1">
    <source>
        <dbReference type="ARBA" id="ARBA00022529"/>
    </source>
</evidence>
<dbReference type="InterPro" id="IPR051018">
    <property type="entry name" value="Bacteriophage_GH24"/>
</dbReference>
<keyword evidence="4" id="KW-1133">Transmembrane helix</keyword>
<keyword evidence="4" id="KW-0812">Transmembrane</keyword>
<feature type="transmembrane region" description="Helical" evidence="4">
    <location>
        <begin position="6"/>
        <end position="25"/>
    </location>
</feature>
<evidence type="ECO:0000313" key="5">
    <source>
        <dbReference type="EMBL" id="MEB5475553.1"/>
    </source>
</evidence>
<dbReference type="InterPro" id="IPR023347">
    <property type="entry name" value="Lysozyme_dom_sf"/>
</dbReference>
<dbReference type="EMBL" id="VTDN01000001">
    <property type="protein sequence ID" value="MEB5475553.1"/>
    <property type="molecule type" value="Genomic_DNA"/>
</dbReference>
<keyword evidence="3 5" id="KW-0378">Hydrolase</keyword>
<dbReference type="RefSeq" id="WP_325774214.1">
    <property type="nucleotide sequence ID" value="NZ_VTDN01000001.1"/>
</dbReference>
<keyword evidence="1 3" id="KW-0929">Antimicrobial</keyword>
<organism evidence="5 6">
    <name type="scientific">Acinetobacter pollinis</name>
    <dbReference type="NCBI Taxonomy" id="2605270"/>
    <lineage>
        <taxon>Bacteria</taxon>
        <taxon>Pseudomonadati</taxon>
        <taxon>Pseudomonadota</taxon>
        <taxon>Gammaproteobacteria</taxon>
        <taxon>Moraxellales</taxon>
        <taxon>Moraxellaceae</taxon>
        <taxon>Acinetobacter</taxon>
    </lineage>
</organism>
<keyword evidence="2 3" id="KW-0081">Bacteriolytic enzyme</keyword>
<evidence type="ECO:0000256" key="4">
    <source>
        <dbReference type="SAM" id="Phobius"/>
    </source>
</evidence>
<protein>
    <recommendedName>
        <fullName evidence="3">Lysozyme</fullName>
        <ecNumber evidence="3">3.2.1.17</ecNumber>
    </recommendedName>
</protein>
<comment type="caution">
    <text evidence="5">The sequence shown here is derived from an EMBL/GenBank/DDBJ whole genome shotgun (WGS) entry which is preliminary data.</text>
</comment>
<sequence length="186" mass="21499">MDKNKYLILGSIVAAITGVPSAYYLTGVSPHGEQAIAQHEGYRAKPYRDPGGVVTQGHGSTFRPDGSRIKMTDKAISKKEALHYLHAHIARHQKVFNHSLRNIRLSQTEYDIYADFVYQYGIDAWNESSMLRHLHHGQYVQACRSLEKWRFSRVGKVKVDCRINSKCRGVWNRQKWRIEKCLEVNR</sequence>
<comment type="catalytic activity">
    <reaction evidence="3">
        <text>Hydrolysis of (1-&gt;4)-beta-linkages between N-acetylmuramic acid and N-acetyl-D-glucosamine residues in a peptidoglycan and between N-acetyl-D-glucosamine residues in chitodextrins.</text>
        <dbReference type="EC" id="3.2.1.17"/>
    </reaction>
</comment>